<evidence type="ECO:0000313" key="3">
    <source>
        <dbReference type="EMBL" id="AOW11714.1"/>
    </source>
</evidence>
<dbReference type="InterPro" id="IPR000782">
    <property type="entry name" value="FAS1_domain"/>
</dbReference>
<keyword evidence="1" id="KW-0732">Signal</keyword>
<evidence type="ECO:0000259" key="2">
    <source>
        <dbReference type="PROSITE" id="PS50213"/>
    </source>
</evidence>
<dbReference type="PANTHER" id="PTHR10900">
    <property type="entry name" value="PERIOSTIN-RELATED"/>
    <property type="match status" value="1"/>
</dbReference>
<feature type="domain" description="FAS1" evidence="2">
    <location>
        <begin position="32"/>
        <end position="170"/>
    </location>
</feature>
<dbReference type="SUPFAM" id="SSF82153">
    <property type="entry name" value="FAS1 domain"/>
    <property type="match status" value="1"/>
</dbReference>
<dbReference type="Proteomes" id="UP000185657">
    <property type="component" value="Unassembled WGS sequence"/>
</dbReference>
<evidence type="ECO:0000256" key="1">
    <source>
        <dbReference type="SAM" id="SignalP"/>
    </source>
</evidence>
<gene>
    <name evidence="3" type="ORF">LPB072_01430</name>
    <name evidence="4" type="ORF">LPB72_19695</name>
</gene>
<dbReference type="Pfam" id="PF02469">
    <property type="entry name" value="Fasciclin"/>
    <property type="match status" value="1"/>
</dbReference>
<evidence type="ECO:0000313" key="6">
    <source>
        <dbReference type="Proteomes" id="UP000185680"/>
    </source>
</evidence>
<feature type="chain" id="PRO_5044549449" description="FAS1 domain-containing protein" evidence="1">
    <location>
        <begin position="24"/>
        <end position="175"/>
    </location>
</feature>
<reference evidence="4 5" key="1">
    <citation type="submission" date="2016-02" db="EMBL/GenBank/DDBJ databases">
        <title>Draft genome sequence of Hydrogenophaga sp. LPB0072.</title>
        <authorList>
            <person name="Shin S.-K."/>
            <person name="Yi H."/>
        </authorList>
    </citation>
    <scope>NUCLEOTIDE SEQUENCE [LARGE SCALE GENOMIC DNA]</scope>
    <source>
        <strain evidence="4 5">LPB0072</strain>
    </source>
</reference>
<evidence type="ECO:0000313" key="4">
    <source>
        <dbReference type="EMBL" id="OAD39806.1"/>
    </source>
</evidence>
<feature type="signal peptide" evidence="1">
    <location>
        <begin position="1"/>
        <end position="23"/>
    </location>
</feature>
<dbReference type="PROSITE" id="PS50213">
    <property type="entry name" value="FAS1"/>
    <property type="match status" value="1"/>
</dbReference>
<dbReference type="PROSITE" id="PS51257">
    <property type="entry name" value="PROKAR_LIPOPROTEIN"/>
    <property type="match status" value="1"/>
</dbReference>
<keyword evidence="5" id="KW-1185">Reference proteome</keyword>
<dbReference type="EMBL" id="CP017476">
    <property type="protein sequence ID" value="AOW11714.1"/>
    <property type="molecule type" value="Genomic_DNA"/>
</dbReference>
<protein>
    <recommendedName>
        <fullName evidence="2">FAS1 domain-containing protein</fullName>
    </recommendedName>
</protein>
<name>A0A163C724_9BURK</name>
<dbReference type="InterPro" id="IPR036378">
    <property type="entry name" value="FAS1_dom_sf"/>
</dbReference>
<dbReference type="PANTHER" id="PTHR10900:SF77">
    <property type="entry name" value="FI19380P1"/>
    <property type="match status" value="1"/>
</dbReference>
<dbReference type="InterPro" id="IPR006311">
    <property type="entry name" value="TAT_signal"/>
</dbReference>
<dbReference type="STRING" id="1763535.LPB072_01430"/>
<dbReference type="SMART" id="SM00554">
    <property type="entry name" value="FAS1"/>
    <property type="match status" value="1"/>
</dbReference>
<dbReference type="AlphaFoldDB" id="A0A163C724"/>
<dbReference type="Proteomes" id="UP000185680">
    <property type="component" value="Chromosome"/>
</dbReference>
<dbReference type="KEGG" id="hyl:LPB072_01430"/>
<organism evidence="3 6">
    <name type="scientific">Hydrogenophaga crassostreae</name>
    <dbReference type="NCBI Taxonomy" id="1763535"/>
    <lineage>
        <taxon>Bacteria</taxon>
        <taxon>Pseudomonadati</taxon>
        <taxon>Pseudomonadota</taxon>
        <taxon>Betaproteobacteria</taxon>
        <taxon>Burkholderiales</taxon>
        <taxon>Comamonadaceae</taxon>
        <taxon>Hydrogenophaga</taxon>
    </lineage>
</organism>
<dbReference type="RefSeq" id="WP_066095163.1">
    <property type="nucleotide sequence ID" value="NZ_LVWD01000037.1"/>
</dbReference>
<sequence>MPMNRRSLLLALGAGATAPLLQACGGGDDHEPGTIVALAAGDSRFSILVEAVTAAGLVDTLNGPGPFTVFAPTNDAFAAVLTELGLSKAALLADKALLTSVLAYHVVSGAIRANDVGGLPKPASVGTLQGAAFTVDESLAITDARGRRAQLVATDLIASNGLIHAIDKVLLPPAG</sequence>
<reference evidence="3 6" key="2">
    <citation type="submission" date="2016-10" db="EMBL/GenBank/DDBJ databases">
        <title>Hydorgenophaga sp. LPB0072 isolated from gastropod.</title>
        <authorList>
            <person name="Kim E."/>
            <person name="Yi H."/>
        </authorList>
    </citation>
    <scope>NUCLEOTIDE SEQUENCE [LARGE SCALE GENOMIC DNA]</scope>
    <source>
        <strain evidence="3 6">LPB0072</strain>
    </source>
</reference>
<dbReference type="GO" id="GO:0005615">
    <property type="term" value="C:extracellular space"/>
    <property type="evidence" value="ECO:0007669"/>
    <property type="project" value="TreeGrafter"/>
</dbReference>
<dbReference type="FunFam" id="2.30.180.10:FF:000032">
    <property type="entry name" value="Fasciclin domain-containing protein, putative"/>
    <property type="match status" value="1"/>
</dbReference>
<dbReference type="EMBL" id="LVWD01000037">
    <property type="protein sequence ID" value="OAD39806.1"/>
    <property type="molecule type" value="Genomic_DNA"/>
</dbReference>
<accession>A0A163C724</accession>
<dbReference type="Gene3D" id="2.30.180.10">
    <property type="entry name" value="FAS1 domain"/>
    <property type="match status" value="1"/>
</dbReference>
<dbReference type="InterPro" id="IPR050904">
    <property type="entry name" value="Adhesion/Biosynth-related"/>
</dbReference>
<dbReference type="PROSITE" id="PS51318">
    <property type="entry name" value="TAT"/>
    <property type="match status" value="1"/>
</dbReference>
<proteinExistence type="predicted"/>
<evidence type="ECO:0000313" key="5">
    <source>
        <dbReference type="Proteomes" id="UP000185657"/>
    </source>
</evidence>